<dbReference type="AlphaFoldDB" id="A0A8T0BRR9"/>
<evidence type="ECO:0000256" key="2">
    <source>
        <dbReference type="SAM" id="SignalP"/>
    </source>
</evidence>
<dbReference type="Pfam" id="PF00059">
    <property type="entry name" value="Lectin_C"/>
    <property type="match status" value="2"/>
</dbReference>
<dbReference type="Proteomes" id="UP000606274">
    <property type="component" value="Unassembled WGS sequence"/>
</dbReference>
<keyword evidence="2" id="KW-0732">Signal</keyword>
<dbReference type="InterPro" id="IPR001304">
    <property type="entry name" value="C-type_lectin-like"/>
</dbReference>
<sequence length="328" mass="37450">MAVMKQQFVLLLFTGVLSLVLSVPCKYHLIQQGKTWNDAQAYCRAKYIDLATINGKEDIVNFRNEAQTQKFSSSAWIGLYTNINSWHWSFTNEPLGSFTVWDNTEPNNYVGNEECVFIVKGYWYDAPCELTLSFVCFDESITGSGSYILIAVAMKWTDAQSYCRQKYTDLAIVRDATENSIIGGKNSGQWTWIGLSRDPWKWSDQTIYSSPTVWLYGDKNDYLQNKSCGFLSNSIGDVARCSDSMPFFCYSFPDQLHIIRMKVKSSQDVNDPAIMASVMKKINQMLEAHGMAETITVKWREQSDGVVFHRNKENITPVVKNTRNMCDL</sequence>
<evidence type="ECO:0000256" key="1">
    <source>
        <dbReference type="ARBA" id="ARBA00023157"/>
    </source>
</evidence>
<dbReference type="SMART" id="SM00034">
    <property type="entry name" value="CLECT"/>
    <property type="match status" value="2"/>
</dbReference>
<evidence type="ECO:0000313" key="5">
    <source>
        <dbReference type="Proteomes" id="UP000606274"/>
    </source>
</evidence>
<dbReference type="PANTHER" id="PTHR45784">
    <property type="entry name" value="C-TYPE LECTIN DOMAIN FAMILY 20 MEMBER A-RELATED"/>
    <property type="match status" value="1"/>
</dbReference>
<comment type="caution">
    <text evidence="4">The sequence shown here is derived from an EMBL/GenBank/DDBJ whole genome shotgun (WGS) entry which is preliminary data.</text>
</comment>
<dbReference type="Gene3D" id="3.10.100.10">
    <property type="entry name" value="Mannose-Binding Protein A, subunit A"/>
    <property type="match status" value="2"/>
</dbReference>
<feature type="signal peptide" evidence="2">
    <location>
        <begin position="1"/>
        <end position="22"/>
    </location>
</feature>
<protein>
    <recommendedName>
        <fullName evidence="3">C-type lectin domain-containing protein</fullName>
    </recommendedName>
</protein>
<dbReference type="PROSITE" id="PS00615">
    <property type="entry name" value="C_TYPE_LECTIN_1"/>
    <property type="match status" value="1"/>
</dbReference>
<dbReference type="PANTHER" id="PTHR45784:SF3">
    <property type="entry name" value="C-TYPE LECTIN DOMAIN FAMILY 4 MEMBER K-LIKE-RELATED"/>
    <property type="match status" value="1"/>
</dbReference>
<accession>A0A8T0BRR9</accession>
<keyword evidence="1" id="KW-1015">Disulfide bond</keyword>
<organism evidence="4 5">
    <name type="scientific">Silurus meridionalis</name>
    <name type="common">Southern catfish</name>
    <name type="synonym">Silurus soldatovi meridionalis</name>
    <dbReference type="NCBI Taxonomy" id="175797"/>
    <lineage>
        <taxon>Eukaryota</taxon>
        <taxon>Metazoa</taxon>
        <taxon>Chordata</taxon>
        <taxon>Craniata</taxon>
        <taxon>Vertebrata</taxon>
        <taxon>Euteleostomi</taxon>
        <taxon>Actinopterygii</taxon>
        <taxon>Neopterygii</taxon>
        <taxon>Teleostei</taxon>
        <taxon>Ostariophysi</taxon>
        <taxon>Siluriformes</taxon>
        <taxon>Siluridae</taxon>
        <taxon>Silurus</taxon>
    </lineage>
</organism>
<dbReference type="InterPro" id="IPR016186">
    <property type="entry name" value="C-type_lectin-like/link_sf"/>
</dbReference>
<dbReference type="EMBL" id="JABFDY010000002">
    <property type="protein sequence ID" value="KAF7710021.1"/>
    <property type="molecule type" value="Genomic_DNA"/>
</dbReference>
<dbReference type="InterPro" id="IPR016187">
    <property type="entry name" value="CTDL_fold"/>
</dbReference>
<dbReference type="InterPro" id="IPR018378">
    <property type="entry name" value="C-type_lectin_CS"/>
</dbReference>
<feature type="domain" description="C-type lectin" evidence="3">
    <location>
        <begin position="27"/>
        <end position="137"/>
    </location>
</feature>
<evidence type="ECO:0000259" key="3">
    <source>
        <dbReference type="PROSITE" id="PS50041"/>
    </source>
</evidence>
<evidence type="ECO:0000313" key="4">
    <source>
        <dbReference type="EMBL" id="KAF7710021.1"/>
    </source>
</evidence>
<dbReference type="SUPFAM" id="SSF56436">
    <property type="entry name" value="C-type lectin-like"/>
    <property type="match status" value="2"/>
</dbReference>
<feature type="domain" description="C-type lectin" evidence="3">
    <location>
        <begin position="142"/>
        <end position="250"/>
    </location>
</feature>
<feature type="chain" id="PRO_5035883641" description="C-type lectin domain-containing protein" evidence="2">
    <location>
        <begin position="23"/>
        <end position="328"/>
    </location>
</feature>
<gene>
    <name evidence="4" type="ORF">HF521_008893</name>
</gene>
<dbReference type="PROSITE" id="PS50041">
    <property type="entry name" value="C_TYPE_LECTIN_2"/>
    <property type="match status" value="2"/>
</dbReference>
<proteinExistence type="predicted"/>
<reference evidence="4" key="1">
    <citation type="submission" date="2020-08" db="EMBL/GenBank/DDBJ databases">
        <title>Chromosome-level assembly of Southern catfish (Silurus meridionalis) provides insights into visual adaptation to the nocturnal and benthic lifestyles.</title>
        <authorList>
            <person name="Zhang Y."/>
            <person name="Wang D."/>
            <person name="Peng Z."/>
        </authorList>
    </citation>
    <scope>NUCLEOTIDE SEQUENCE</scope>
    <source>
        <strain evidence="4">SWU-2019-XX</strain>
        <tissue evidence="4">Muscle</tissue>
    </source>
</reference>
<name>A0A8T0BRR9_SILME</name>
<keyword evidence="5" id="KW-1185">Reference proteome</keyword>